<reference evidence="1" key="1">
    <citation type="journal article" date="2013" name="Genome Announc.">
        <title>Draft Genome Sequence of Agarivorans albus Strain MKT 106T, an Agarolytic Marine Bacterium.</title>
        <authorList>
            <person name="Yasuike M."/>
            <person name="Nakamura Y."/>
            <person name="Kai W."/>
            <person name="Fujiwara A."/>
            <person name="Fukui Y."/>
            <person name="Satomi M."/>
            <person name="Sano M."/>
        </authorList>
    </citation>
    <scope>NUCLEOTIDE SEQUENCE [LARGE SCALE GENOMIC DNA]</scope>
</reference>
<organism evidence="1 2">
    <name type="scientific">Agarivorans albus MKT 106</name>
    <dbReference type="NCBI Taxonomy" id="1331007"/>
    <lineage>
        <taxon>Bacteria</taxon>
        <taxon>Pseudomonadati</taxon>
        <taxon>Pseudomonadota</taxon>
        <taxon>Gammaproteobacteria</taxon>
        <taxon>Alteromonadales</taxon>
        <taxon>Alteromonadaceae</taxon>
        <taxon>Agarivorans</taxon>
    </lineage>
</organism>
<accession>R9PFA5</accession>
<keyword evidence="2" id="KW-1185">Reference proteome</keyword>
<gene>
    <name evidence="1" type="ORF">AALB_0145</name>
</gene>
<dbReference type="OrthoDB" id="5600861at2"/>
<name>R9PFA5_AGAAL</name>
<proteinExistence type="predicted"/>
<sequence length="67" mass="7695">MSDCCLLPKGTDLIRAVKYIGEHHCHDARSLNDVAFRFDLNPLDQQFILEHFIEQPDPINAKSNQSK</sequence>
<protein>
    <submittedName>
        <fullName evidence="1">Uncharacterized protein</fullName>
    </submittedName>
</protein>
<dbReference type="EMBL" id="BARX01000001">
    <property type="protein sequence ID" value="GAD00065.1"/>
    <property type="molecule type" value="Genomic_DNA"/>
</dbReference>
<dbReference type="AlphaFoldDB" id="R9PFA5"/>
<dbReference type="Proteomes" id="UP000014461">
    <property type="component" value="Unassembled WGS sequence"/>
</dbReference>
<comment type="caution">
    <text evidence="1">The sequence shown here is derived from an EMBL/GenBank/DDBJ whole genome shotgun (WGS) entry which is preliminary data.</text>
</comment>
<dbReference type="RefSeq" id="WP_016399833.1">
    <property type="nucleotide sequence ID" value="NZ_BARX01000001.1"/>
</dbReference>
<evidence type="ECO:0000313" key="1">
    <source>
        <dbReference type="EMBL" id="GAD00065.1"/>
    </source>
</evidence>
<evidence type="ECO:0000313" key="2">
    <source>
        <dbReference type="Proteomes" id="UP000014461"/>
    </source>
</evidence>